<evidence type="ECO:0000256" key="1">
    <source>
        <dbReference type="SAM" id="Phobius"/>
    </source>
</evidence>
<evidence type="ECO:0000313" key="3">
    <source>
        <dbReference type="Proteomes" id="UP000180098"/>
    </source>
</evidence>
<keyword evidence="1" id="KW-0472">Membrane</keyword>
<dbReference type="Pfam" id="PF04964">
    <property type="entry name" value="Flp_Fap"/>
    <property type="match status" value="1"/>
</dbReference>
<proteinExistence type="predicted"/>
<feature type="transmembrane region" description="Helical" evidence="1">
    <location>
        <begin position="20"/>
        <end position="42"/>
    </location>
</feature>
<dbReference type="InterPro" id="IPR007047">
    <property type="entry name" value="Flp_Fap"/>
</dbReference>
<dbReference type="RefSeq" id="WP_071311589.1">
    <property type="nucleotide sequence ID" value="NZ_MLQQ01000001.1"/>
</dbReference>
<keyword evidence="1" id="KW-0812">Transmembrane</keyword>
<dbReference type="EMBL" id="MLQQ01000001">
    <property type="protein sequence ID" value="OIJ15664.1"/>
    <property type="molecule type" value="Genomic_DNA"/>
</dbReference>
<organism evidence="2 3">
    <name type="scientific">Anaerobacillus arseniciselenatis</name>
    <dbReference type="NCBI Taxonomy" id="85682"/>
    <lineage>
        <taxon>Bacteria</taxon>
        <taxon>Bacillati</taxon>
        <taxon>Bacillota</taxon>
        <taxon>Bacilli</taxon>
        <taxon>Bacillales</taxon>
        <taxon>Bacillaceae</taxon>
        <taxon>Anaerobacillus</taxon>
    </lineage>
</organism>
<accession>A0A1S2LTK6</accession>
<keyword evidence="3" id="KW-1185">Reference proteome</keyword>
<gene>
    <name evidence="2" type="ORF">BKP35_01320</name>
</gene>
<dbReference type="Proteomes" id="UP000180098">
    <property type="component" value="Unassembled WGS sequence"/>
</dbReference>
<protein>
    <recommendedName>
        <fullName evidence="4">Pilin</fullName>
    </recommendedName>
</protein>
<keyword evidence="1" id="KW-1133">Transmembrane helix</keyword>
<reference evidence="2 3" key="1">
    <citation type="submission" date="2016-10" db="EMBL/GenBank/DDBJ databases">
        <title>Draft genome sequences of four alkaliphilic bacteria belonging to the Anaerobacillus genus.</title>
        <authorList>
            <person name="Bassil N.M."/>
            <person name="Lloyd J.R."/>
        </authorList>
    </citation>
    <scope>NUCLEOTIDE SEQUENCE [LARGE SCALE GENOMIC DNA]</scope>
    <source>
        <strain evidence="2 3">DSM 15340</strain>
    </source>
</reference>
<evidence type="ECO:0008006" key="4">
    <source>
        <dbReference type="Google" id="ProtNLM"/>
    </source>
</evidence>
<comment type="caution">
    <text evidence="2">The sequence shown here is derived from an EMBL/GenBank/DDBJ whole genome shotgun (WGS) entry which is preliminary data.</text>
</comment>
<name>A0A1S2LTK6_9BACI</name>
<evidence type="ECO:0000313" key="2">
    <source>
        <dbReference type="EMBL" id="OIJ15664.1"/>
    </source>
</evidence>
<sequence length="64" mass="6888">MFTKLINLFKEEKGQGMTEYGLILGLIALAVIAALFTMGGAIEEKFQEIISGITNNNAGNNPNN</sequence>
<dbReference type="AlphaFoldDB" id="A0A1S2LTK6"/>